<sequence>MMNAANDSRMVNDQSLFRESVIHRPAILTLDIQARLATINAACRELRKLGLRIVDQDVAPNDEGRPVVNLGPILPDQADQLVSMAGGSTRNSATQWHSASVFAVRAVWTIPQ</sequence>
<accession>A0ABY9M7S0</accession>
<dbReference type="RefSeq" id="WP_306948707.1">
    <property type="nucleotide sequence ID" value="NZ_CP132976.1"/>
</dbReference>
<evidence type="ECO:0000313" key="2">
    <source>
        <dbReference type="Proteomes" id="UP001234798"/>
    </source>
</evidence>
<protein>
    <submittedName>
        <fullName evidence="1">Uncharacterized protein</fullName>
    </submittedName>
</protein>
<evidence type="ECO:0000313" key="1">
    <source>
        <dbReference type="EMBL" id="WMD23077.1"/>
    </source>
</evidence>
<dbReference type="EMBL" id="CP132976">
    <property type="protein sequence ID" value="WMD23077.1"/>
    <property type="molecule type" value="Genomic_DNA"/>
</dbReference>
<organism evidence="1 2">
    <name type="scientific">Achromobacter seleniivolatilans</name>
    <dbReference type="NCBI Taxonomy" id="3047478"/>
    <lineage>
        <taxon>Bacteria</taxon>
        <taxon>Pseudomonadati</taxon>
        <taxon>Pseudomonadota</taxon>
        <taxon>Betaproteobacteria</taxon>
        <taxon>Burkholderiales</taxon>
        <taxon>Alcaligenaceae</taxon>
        <taxon>Achromobacter</taxon>
    </lineage>
</organism>
<dbReference type="Proteomes" id="UP001234798">
    <property type="component" value="Chromosome"/>
</dbReference>
<gene>
    <name evidence="1" type="ORF">RAS12_12085</name>
</gene>
<reference evidence="1 2" key="1">
    <citation type="submission" date="2023-08" db="EMBL/GenBank/DDBJ databases">
        <title>Achromobacter seleniivolatilans sp. nov., isolated from seleniferous soil.</title>
        <authorList>
            <person name="Zhang S."/>
            <person name="Li K."/>
            <person name="Peng J."/>
            <person name="Zhao Q."/>
            <person name="Wang H."/>
            <person name="Guo Y."/>
        </authorList>
    </citation>
    <scope>NUCLEOTIDE SEQUENCE [LARGE SCALE GENOMIC DNA]</scope>
    <source>
        <strain evidence="1 2">R39</strain>
    </source>
</reference>
<proteinExistence type="predicted"/>
<keyword evidence="2" id="KW-1185">Reference proteome</keyword>
<name>A0ABY9M7S0_9BURK</name>